<evidence type="ECO:0000256" key="5">
    <source>
        <dbReference type="ARBA" id="ARBA00022803"/>
    </source>
</evidence>
<gene>
    <name evidence="10" type="primary">ift172</name>
    <name evidence="10" type="ORF">T07_7187</name>
</gene>
<dbReference type="InterPro" id="IPR015943">
    <property type="entry name" value="WD40/YVTN_repeat-like_dom_sf"/>
</dbReference>
<dbReference type="Gene3D" id="2.130.10.10">
    <property type="entry name" value="YVTN repeat-like/Quinoprotein amine dehydrogenase"/>
    <property type="match status" value="2"/>
</dbReference>
<dbReference type="GO" id="GO:0030992">
    <property type="term" value="C:intraciliary transport particle B"/>
    <property type="evidence" value="ECO:0007669"/>
    <property type="project" value="TreeGrafter"/>
</dbReference>
<evidence type="ECO:0000256" key="2">
    <source>
        <dbReference type="ARBA" id="ARBA00022473"/>
    </source>
</evidence>
<dbReference type="Pfam" id="PF00400">
    <property type="entry name" value="WD40"/>
    <property type="match status" value="1"/>
</dbReference>
<dbReference type="Pfam" id="PF23387">
    <property type="entry name" value="TPR_IFT80_172"/>
    <property type="match status" value="1"/>
</dbReference>
<accession>A0A0V0RNT0</accession>
<dbReference type="InterPro" id="IPR011990">
    <property type="entry name" value="TPR-like_helical_dom_sf"/>
</dbReference>
<keyword evidence="2" id="KW-0217">Developmental protein</keyword>
<dbReference type="GO" id="GO:0036064">
    <property type="term" value="C:ciliary basal body"/>
    <property type="evidence" value="ECO:0007669"/>
    <property type="project" value="TreeGrafter"/>
</dbReference>
<keyword evidence="11" id="KW-1185">Reference proteome</keyword>
<sequence length="1791" mass="207099">MRLNYSKELLPFQEKYCPVQAIAWSPNGHRLAVGTAENSVILFDESGERKDKFNAKSADAKANRGSYLVKSLAFSPDSTKLALGQTDNSVFIYKLGLKWTDKKIICNKFVLKSPVACLIWVAEQKLIIGTFDGRIRLANPKTNKVSTIFNNNVTVVSLAYNNSNNGELFFSGHIDGFVLMHTCVQGSNWTWKVVLKSWENIKINVCMRTLQKFFRHSTAPYVLIAAQNTLLAAGCDRRVLIYDRNGDNLQQFDYSNDKEDREINTGAANPGSQSIAMGSFDKIRIFDWSNRKSGWIEGEIISLTNFYTITALCWKPDGSKLVVVMLGSLTGTVGWLDCCLKRLSIGKKFKVSFISPNQVLVKNRANNEHILLRSKYDCEITDVKVFGNDRFVVAKSNSSLLVSDFFKNKYSEVRWQSAGNEKYYFEFENVCLVFNAGEVILIEYGIDSVLFSVKMTKINPCIISVRVNERKGKSVDNVKAIAYLLNFRNIVVVDLLTKTQIANITHDSKIDWLELNETCKFLIWRDRRARLYLYDFKKRTQVNLLNSCAFVQWVPGSDVIVAQALQNLCVWYDVTATLNPKMEPIKGEIVQIYRHEGKTNVVVELGNEVNYHPLDENLIEFTTALEDRNLQRAVEYLETLTSSFECTSMWKQLADIAVQMNDFSVAQKCFAAVVDIPRLQFITHTRNMVNKEEDETKNYQIEARMALMQHDFGKIANIYLEHNAIKEAVELFTSLYKWEEAIQLAESNGYPELENLKQQYFDYLINSGQLEEAAKIKLNEKQYEYAIELYLKSGLPQSALKIILHNKFLLENDAIVQTVAVALIKREMYEQAGYLFENTKDTNRALECYRKSNTFDRAVELCRKIKPEEVVILEEQWGDYLVKLNQNYSAVNHYIGKYWECKSGKTLKALEASIKSEQWSRAIEICEAVEQSRDTQQYFRAIAEYLASNGDYKMAEKFYCIAGLQKIAVSMYNKAKRYDDGYRIAVKCMDEDEINEVYLKEAQDLEKRGLLRDAERLYCAIEQPNRAISMYKQAGQHEQMMRLIEQYHSDHLDKAHNHLAQELQEEEKYKEAEIHYLTAGNWKQAVKMYKSVSNWEDAYRVRFLLYLLFSNIAYFTYVFFLYNKVAKQYGKEEGAANVAYLWAEAVKGESAVRLLQKLNMLERVIDIACEKNNFDFAAELCRLGLKSKLNYVYMKQAFRFEELNNLEMAEQAFIKANMPKEAVLMYVQHQDWNSASRVAEQHCPEASAEIYIGQARSAFQKGDFSKGETYLLRAGKPELLIRTYQEMNLWSEALRACREFLPEQLQILQQEYEKHYNDDSIKNIEMLVRQANELEKKGEHERAVHCYLKISPAVTDDEFLLEKYWLRAAEIVQKFLDFNSELLAEIAASLASIKRYKKAAELYLECDEPKEAIDCMISDLKWDDARKIAADLAPELINYINLRYKDYLLREGCQDELADFDINCAAEVLNSQGEFKKAIQLAKQRNNTPLLEKYLVLHFSELIEDRRFQEAVEVLHENFEIHVDQMLPLVNRLIDCFLSEKEHSKYFDYWTTASLRNLMNDFNKKLRTSSSIDESKLERFERVLDIVHYYANRAVLMQETVDSDLILMAAKISFSLLRYSDILPVEKAFYEAANAAKKAGKRYENLAFLLYNHYMDICDAIDENNPELVDYSDFDKTDIPLYVSLPTVRYTTDAEYEEVKEWVLAASVDKEIRRSFPTDDRGIYEACLLNPDGSIAEPCILTGYPVIGPKKTFERASFCANKSDWNTLIIASRMRQLKEMEDVIAYIENWS</sequence>
<dbReference type="SMART" id="SM00320">
    <property type="entry name" value="WD40"/>
    <property type="match status" value="6"/>
</dbReference>
<protein>
    <submittedName>
        <fullName evidence="10">Intraflagellar transport protein-like protein</fullName>
    </submittedName>
</protein>
<dbReference type="OrthoDB" id="2186662at2759"/>
<dbReference type="EMBL" id="JYDL01000118">
    <property type="protein sequence ID" value="KRX15960.1"/>
    <property type="molecule type" value="Genomic_DNA"/>
</dbReference>
<evidence type="ECO:0000313" key="10">
    <source>
        <dbReference type="EMBL" id="KRX15960.1"/>
    </source>
</evidence>
<reference evidence="10 11" key="1">
    <citation type="submission" date="2015-01" db="EMBL/GenBank/DDBJ databases">
        <title>Evolution of Trichinella species and genotypes.</title>
        <authorList>
            <person name="Korhonen P.K."/>
            <person name="Edoardo P."/>
            <person name="Giuseppe L.R."/>
            <person name="Gasser R.B."/>
        </authorList>
    </citation>
    <scope>NUCLEOTIDE SEQUENCE [LARGE SCALE GENOMIC DNA]</scope>
    <source>
        <strain evidence="10">ISS37</strain>
    </source>
</reference>
<dbReference type="Gene3D" id="1.25.40.470">
    <property type="match status" value="3"/>
</dbReference>
<proteinExistence type="inferred from homology"/>
<name>A0A0V0RNT0_9BILA</name>
<evidence type="ECO:0000256" key="6">
    <source>
        <dbReference type="ARBA" id="ARBA00023069"/>
    </source>
</evidence>
<dbReference type="InterPro" id="IPR036322">
    <property type="entry name" value="WD40_repeat_dom_sf"/>
</dbReference>
<feature type="domain" description="IFT80/172/WDR35 TPR" evidence="9">
    <location>
        <begin position="649"/>
        <end position="748"/>
    </location>
</feature>
<evidence type="ECO:0000256" key="1">
    <source>
        <dbReference type="ARBA" id="ARBA00004138"/>
    </source>
</evidence>
<comment type="caution">
    <text evidence="10">The sequence shown here is derived from an EMBL/GenBank/DDBJ whole genome shotgun (WGS) entry which is preliminary data.</text>
</comment>
<keyword evidence="10" id="KW-0282">Flagellum</keyword>
<dbReference type="GO" id="GO:0042073">
    <property type="term" value="P:intraciliary transport"/>
    <property type="evidence" value="ECO:0007669"/>
    <property type="project" value="TreeGrafter"/>
</dbReference>
<evidence type="ECO:0000259" key="9">
    <source>
        <dbReference type="Pfam" id="PF23387"/>
    </source>
</evidence>
<dbReference type="SUPFAM" id="SSF50978">
    <property type="entry name" value="WD40 repeat-like"/>
    <property type="match status" value="1"/>
</dbReference>
<dbReference type="PANTHER" id="PTHR15722:SF2">
    <property type="entry name" value="INTRAFLAGELLAR TRANSPORT PROTEIN 172 HOMOLOG"/>
    <property type="match status" value="1"/>
</dbReference>
<dbReference type="InterPro" id="IPR001680">
    <property type="entry name" value="WD40_rpt"/>
</dbReference>
<evidence type="ECO:0000313" key="11">
    <source>
        <dbReference type="Proteomes" id="UP000054630"/>
    </source>
</evidence>
<dbReference type="GO" id="GO:0005930">
    <property type="term" value="C:axoneme"/>
    <property type="evidence" value="ECO:0007669"/>
    <property type="project" value="TreeGrafter"/>
</dbReference>
<comment type="subcellular location">
    <subcellularLocation>
        <location evidence="1">Cell projection</location>
        <location evidence="1">Cilium</location>
    </subcellularLocation>
</comment>
<evidence type="ECO:0000256" key="3">
    <source>
        <dbReference type="ARBA" id="ARBA00022574"/>
    </source>
</evidence>
<evidence type="ECO:0000256" key="4">
    <source>
        <dbReference type="ARBA" id="ARBA00022737"/>
    </source>
</evidence>
<evidence type="ECO:0000256" key="7">
    <source>
        <dbReference type="ARBA" id="ARBA00023273"/>
    </source>
</evidence>
<keyword evidence="7" id="KW-0966">Cell projection</keyword>
<dbReference type="InterPro" id="IPR056157">
    <property type="entry name" value="TPR_IFT80_172_dom"/>
</dbReference>
<comment type="similarity">
    <text evidence="8">Belongs to the IFT172 family.</text>
</comment>
<keyword evidence="5" id="KW-0802">TPR repeat</keyword>
<dbReference type="SUPFAM" id="SSF69322">
    <property type="entry name" value="Tricorn protease domain 2"/>
    <property type="match status" value="1"/>
</dbReference>
<keyword evidence="6" id="KW-0969">Cilium</keyword>
<dbReference type="PANTHER" id="PTHR15722">
    <property type="entry name" value="IFT140/172-RELATED"/>
    <property type="match status" value="1"/>
</dbReference>
<dbReference type="Proteomes" id="UP000054630">
    <property type="component" value="Unassembled WGS sequence"/>
</dbReference>
<dbReference type="Gene3D" id="1.25.40.10">
    <property type="entry name" value="Tetratricopeptide repeat domain"/>
    <property type="match status" value="1"/>
</dbReference>
<dbReference type="STRING" id="6336.A0A0V0RNT0"/>
<keyword evidence="3" id="KW-0853">WD repeat</keyword>
<organism evidence="10 11">
    <name type="scientific">Trichinella nelsoni</name>
    <dbReference type="NCBI Taxonomy" id="6336"/>
    <lineage>
        <taxon>Eukaryota</taxon>
        <taxon>Metazoa</taxon>
        <taxon>Ecdysozoa</taxon>
        <taxon>Nematoda</taxon>
        <taxon>Enoplea</taxon>
        <taxon>Dorylaimia</taxon>
        <taxon>Trichinellida</taxon>
        <taxon>Trichinellidae</taxon>
        <taxon>Trichinella</taxon>
    </lineage>
</organism>
<keyword evidence="4" id="KW-0677">Repeat</keyword>
<evidence type="ECO:0000256" key="8">
    <source>
        <dbReference type="ARBA" id="ARBA00038130"/>
    </source>
</evidence>